<feature type="region of interest" description="Disordered" evidence="1">
    <location>
        <begin position="1"/>
        <end position="32"/>
    </location>
</feature>
<organism evidence="2 3">
    <name type="scientific">Trema orientale</name>
    <name type="common">Charcoal tree</name>
    <name type="synonym">Celtis orientalis</name>
    <dbReference type="NCBI Taxonomy" id="63057"/>
    <lineage>
        <taxon>Eukaryota</taxon>
        <taxon>Viridiplantae</taxon>
        <taxon>Streptophyta</taxon>
        <taxon>Embryophyta</taxon>
        <taxon>Tracheophyta</taxon>
        <taxon>Spermatophyta</taxon>
        <taxon>Magnoliopsida</taxon>
        <taxon>eudicotyledons</taxon>
        <taxon>Gunneridae</taxon>
        <taxon>Pentapetalae</taxon>
        <taxon>rosids</taxon>
        <taxon>fabids</taxon>
        <taxon>Rosales</taxon>
        <taxon>Cannabaceae</taxon>
        <taxon>Trema</taxon>
    </lineage>
</organism>
<proteinExistence type="predicted"/>
<comment type="caution">
    <text evidence="2">The sequence shown here is derived from an EMBL/GenBank/DDBJ whole genome shotgun (WGS) entry which is preliminary data.</text>
</comment>
<reference evidence="3" key="1">
    <citation type="submission" date="2016-06" db="EMBL/GenBank/DDBJ databases">
        <title>Parallel loss of symbiosis genes in relatives of nitrogen-fixing non-legume Parasponia.</title>
        <authorList>
            <person name="Van Velzen R."/>
            <person name="Holmer R."/>
            <person name="Bu F."/>
            <person name="Rutten L."/>
            <person name="Van Zeijl A."/>
            <person name="Liu W."/>
            <person name="Santuari L."/>
            <person name="Cao Q."/>
            <person name="Sharma T."/>
            <person name="Shen D."/>
            <person name="Roswanjaya Y."/>
            <person name="Wardhani T."/>
            <person name="Kalhor M.S."/>
            <person name="Jansen J."/>
            <person name="Van den Hoogen J."/>
            <person name="Gungor B."/>
            <person name="Hartog M."/>
            <person name="Hontelez J."/>
            <person name="Verver J."/>
            <person name="Yang W.-C."/>
            <person name="Schijlen E."/>
            <person name="Repin R."/>
            <person name="Schilthuizen M."/>
            <person name="Schranz E."/>
            <person name="Heidstra R."/>
            <person name="Miyata K."/>
            <person name="Fedorova E."/>
            <person name="Kohlen W."/>
            <person name="Bisseling T."/>
            <person name="Smit S."/>
            <person name="Geurts R."/>
        </authorList>
    </citation>
    <scope>NUCLEOTIDE SEQUENCE [LARGE SCALE GENOMIC DNA]</scope>
    <source>
        <strain evidence="3">cv. RG33-2</strain>
    </source>
</reference>
<evidence type="ECO:0000313" key="3">
    <source>
        <dbReference type="Proteomes" id="UP000237000"/>
    </source>
</evidence>
<protein>
    <submittedName>
        <fullName evidence="2">Uncharacterized protein</fullName>
    </submittedName>
</protein>
<sequence length="45" mass="5265">MTNKGRPNQKTQKTNRKKKDDDDDEEQKKTVPLDIFMCETELGIP</sequence>
<evidence type="ECO:0000313" key="2">
    <source>
        <dbReference type="EMBL" id="PON89915.1"/>
    </source>
</evidence>
<keyword evidence="3" id="KW-1185">Reference proteome</keyword>
<gene>
    <name evidence="2" type="ORF">TorRG33x02_142010</name>
</gene>
<dbReference type="AlphaFoldDB" id="A0A2P5EWL2"/>
<accession>A0A2P5EWL2</accession>
<dbReference type="Proteomes" id="UP000237000">
    <property type="component" value="Unassembled WGS sequence"/>
</dbReference>
<evidence type="ECO:0000256" key="1">
    <source>
        <dbReference type="SAM" id="MobiDB-lite"/>
    </source>
</evidence>
<dbReference type="InParanoid" id="A0A2P5EWL2"/>
<dbReference type="EMBL" id="JXTC01000088">
    <property type="protein sequence ID" value="PON89915.1"/>
    <property type="molecule type" value="Genomic_DNA"/>
</dbReference>
<name>A0A2P5EWL2_TREOI</name>